<evidence type="ECO:0000256" key="7">
    <source>
        <dbReference type="SAM" id="Phobius"/>
    </source>
</evidence>
<evidence type="ECO:0000259" key="8">
    <source>
        <dbReference type="PROSITE" id="PS50850"/>
    </source>
</evidence>
<keyword evidence="2" id="KW-0813">Transport</keyword>
<dbReference type="InterPro" id="IPR010290">
    <property type="entry name" value="TM_effector"/>
</dbReference>
<evidence type="ECO:0000256" key="1">
    <source>
        <dbReference type="ARBA" id="ARBA00004651"/>
    </source>
</evidence>
<reference evidence="9 10" key="2">
    <citation type="journal article" date="2010" name="Stand. Genomic Sci.">
        <title>Complete genome sequence of Desulfohalobium retbaense type strain (HR(100)).</title>
        <authorList>
            <person name="Spring S."/>
            <person name="Nolan M."/>
            <person name="Lapidus A."/>
            <person name="Glavina Del Rio T."/>
            <person name="Copeland A."/>
            <person name="Tice H."/>
            <person name="Cheng J.F."/>
            <person name="Lucas S."/>
            <person name="Land M."/>
            <person name="Chen F."/>
            <person name="Bruce D."/>
            <person name="Goodwin L."/>
            <person name="Pitluck S."/>
            <person name="Ivanova N."/>
            <person name="Mavromatis K."/>
            <person name="Mikhailova N."/>
            <person name="Pati A."/>
            <person name="Chen A."/>
            <person name="Palaniappan K."/>
            <person name="Hauser L."/>
            <person name="Chang Y.J."/>
            <person name="Jeffries C.D."/>
            <person name="Munk C."/>
            <person name="Kiss H."/>
            <person name="Chain P."/>
            <person name="Han C."/>
            <person name="Brettin T."/>
            <person name="Detter J.C."/>
            <person name="Schuler E."/>
            <person name="Goker M."/>
            <person name="Rohde M."/>
            <person name="Bristow J."/>
            <person name="Eisen J.A."/>
            <person name="Markowitz V."/>
            <person name="Hugenholtz P."/>
            <person name="Kyrpides N.C."/>
            <person name="Klenk H.P."/>
        </authorList>
    </citation>
    <scope>NUCLEOTIDE SEQUENCE [LARGE SCALE GENOMIC DNA]</scope>
    <source>
        <strain evidence="10">ATCC 49802 / DSM 20745 / S 6022</strain>
    </source>
</reference>
<dbReference type="CDD" id="cd06173">
    <property type="entry name" value="MFS_MefA_like"/>
    <property type="match status" value="1"/>
</dbReference>
<dbReference type="SUPFAM" id="SSF103473">
    <property type="entry name" value="MFS general substrate transporter"/>
    <property type="match status" value="1"/>
</dbReference>
<feature type="transmembrane region" description="Helical" evidence="7">
    <location>
        <begin position="187"/>
        <end position="215"/>
    </location>
</feature>
<organism evidence="9 10">
    <name type="scientific">Sphaerobacter thermophilus (strain ATCC 49802 / DSM 20745 / KCCM 41009 / NCIMB 13125 / S 6022)</name>
    <dbReference type="NCBI Taxonomy" id="479434"/>
    <lineage>
        <taxon>Bacteria</taxon>
        <taxon>Pseudomonadati</taxon>
        <taxon>Thermomicrobiota</taxon>
        <taxon>Thermomicrobia</taxon>
        <taxon>Sphaerobacterales</taxon>
        <taxon>Sphaerobacterineae</taxon>
        <taxon>Sphaerobacteraceae</taxon>
        <taxon>Sphaerobacter</taxon>
    </lineage>
</organism>
<evidence type="ECO:0000256" key="3">
    <source>
        <dbReference type="ARBA" id="ARBA00022475"/>
    </source>
</evidence>
<dbReference type="GO" id="GO:0022857">
    <property type="term" value="F:transmembrane transporter activity"/>
    <property type="evidence" value="ECO:0007669"/>
    <property type="project" value="InterPro"/>
</dbReference>
<feature type="domain" description="Major facilitator superfamily (MFS) profile" evidence="8">
    <location>
        <begin position="35"/>
        <end position="424"/>
    </location>
</feature>
<evidence type="ECO:0000256" key="2">
    <source>
        <dbReference type="ARBA" id="ARBA00022448"/>
    </source>
</evidence>
<name>D1CAX4_SPHTD</name>
<dbReference type="InterPro" id="IPR020846">
    <property type="entry name" value="MFS_dom"/>
</dbReference>
<feature type="transmembrane region" description="Helical" evidence="7">
    <location>
        <begin position="70"/>
        <end position="93"/>
    </location>
</feature>
<dbReference type="GO" id="GO:0005886">
    <property type="term" value="C:plasma membrane"/>
    <property type="evidence" value="ECO:0007669"/>
    <property type="project" value="UniProtKB-SubCell"/>
</dbReference>
<feature type="transmembrane region" description="Helical" evidence="7">
    <location>
        <begin position="334"/>
        <end position="352"/>
    </location>
</feature>
<feature type="transmembrane region" description="Helical" evidence="7">
    <location>
        <begin position="38"/>
        <end position="64"/>
    </location>
</feature>
<gene>
    <name evidence="9" type="ordered locus">Sthe_2506</name>
</gene>
<feature type="transmembrane region" description="Helical" evidence="7">
    <location>
        <begin position="127"/>
        <end position="143"/>
    </location>
</feature>
<dbReference type="PANTHER" id="PTHR23513">
    <property type="entry name" value="INTEGRAL MEMBRANE EFFLUX PROTEIN-RELATED"/>
    <property type="match status" value="1"/>
</dbReference>
<dbReference type="Gene3D" id="1.20.1250.20">
    <property type="entry name" value="MFS general substrate transporter like domains"/>
    <property type="match status" value="1"/>
</dbReference>
<comment type="subcellular location">
    <subcellularLocation>
        <location evidence="1">Cell membrane</location>
        <topology evidence="1">Multi-pass membrane protein</topology>
    </subcellularLocation>
</comment>
<dbReference type="InParanoid" id="D1CAX4"/>
<protein>
    <submittedName>
        <fullName evidence="9">Major facilitator superfamily MFS_1</fullName>
    </submittedName>
</protein>
<dbReference type="eggNOG" id="COG2814">
    <property type="taxonomic scope" value="Bacteria"/>
</dbReference>
<evidence type="ECO:0000256" key="4">
    <source>
        <dbReference type="ARBA" id="ARBA00022692"/>
    </source>
</evidence>
<proteinExistence type="predicted"/>
<feature type="transmembrane region" description="Helical" evidence="7">
    <location>
        <begin position="100"/>
        <end position="121"/>
    </location>
</feature>
<feature type="transmembrane region" description="Helical" evidence="7">
    <location>
        <begin position="397"/>
        <end position="417"/>
    </location>
</feature>
<dbReference type="PANTHER" id="PTHR23513:SF6">
    <property type="entry name" value="MAJOR FACILITATOR SUPERFAMILY ASSOCIATED DOMAIN-CONTAINING PROTEIN"/>
    <property type="match status" value="1"/>
</dbReference>
<reference evidence="10" key="1">
    <citation type="submission" date="2009-11" db="EMBL/GenBank/DDBJ databases">
        <title>The complete chromosome 2 of Sphaerobacter thermophilus DSM 20745.</title>
        <authorList>
            <person name="Lucas S."/>
            <person name="Copeland A."/>
            <person name="Lapidus A."/>
            <person name="Glavina del Rio T."/>
            <person name="Dalin E."/>
            <person name="Tice H."/>
            <person name="Bruce D."/>
            <person name="Goodwin L."/>
            <person name="Pitluck S."/>
            <person name="Kyrpides N."/>
            <person name="Mavromatis K."/>
            <person name="Ivanova N."/>
            <person name="Mikhailova N."/>
            <person name="LaButti K.M."/>
            <person name="Clum A."/>
            <person name="Sun H.I."/>
            <person name="Brettin T."/>
            <person name="Detter J.C."/>
            <person name="Han C."/>
            <person name="Larimer F."/>
            <person name="Land M."/>
            <person name="Hauser L."/>
            <person name="Markowitz V."/>
            <person name="Cheng J.F."/>
            <person name="Hugenholtz P."/>
            <person name="Woyke T."/>
            <person name="Wu D."/>
            <person name="Steenblock K."/>
            <person name="Schneider S."/>
            <person name="Pukall R."/>
            <person name="Goeker M."/>
            <person name="Klenk H.P."/>
            <person name="Eisen J.A."/>
        </authorList>
    </citation>
    <scope>NUCLEOTIDE SEQUENCE [LARGE SCALE GENOMIC DNA]</scope>
    <source>
        <strain evidence="10">ATCC 49802 / DSM 20745 / S 6022</strain>
    </source>
</reference>
<keyword evidence="6 7" id="KW-0472">Membrane</keyword>
<evidence type="ECO:0000256" key="5">
    <source>
        <dbReference type="ARBA" id="ARBA00022989"/>
    </source>
</evidence>
<sequence length="424" mass="44188">MAVRRHASESTAPASDAGAVVAERQGPFAAFRERPYRILWLGMLPSMLAMQMGQVAVGYVAYTISGEATALGWISAGSGVPMLVFSLIGGVVADRMPKRTVLFFTQSTIGLAALVNAVLVITGKIEVWHLIAVSAVQGIAFAFNMPTRQAFVAEIVSPARLMNAIALNNAGMNMSRVVGPALAGSLIAVPFIGAGGIFALMAAMYVIVVLMLFLLPPGRPARAPRGTGLSELKAGLRYVWQHPILRMLLALATVPVLLGLPYVQVMPVFAIDVYEVGSEGLGTLMAVNGLGALAGSLGIASATGLGRKGLVQLSLGLMFGLALAVFALGGSYPLALVAIAIAGAASSGYATLNSTLIMHHTEHEFHGRVMSLYMMTFAIMPLGTVPISWLVDQFGAPITIGVAGFLLAAIIGSVAVLSPTYRRV</sequence>
<dbReference type="InterPro" id="IPR036259">
    <property type="entry name" value="MFS_trans_sf"/>
</dbReference>
<keyword evidence="4 7" id="KW-0812">Transmembrane</keyword>
<dbReference type="AlphaFoldDB" id="D1CAX4"/>
<dbReference type="KEGG" id="sti:Sthe_2506"/>
<evidence type="ECO:0000256" key="6">
    <source>
        <dbReference type="ARBA" id="ARBA00023136"/>
    </source>
</evidence>
<dbReference type="Pfam" id="PF05977">
    <property type="entry name" value="MFS_3"/>
    <property type="match status" value="1"/>
</dbReference>
<keyword evidence="5 7" id="KW-1133">Transmembrane helix</keyword>
<feature type="transmembrane region" description="Helical" evidence="7">
    <location>
        <begin position="372"/>
        <end position="391"/>
    </location>
</feature>
<accession>D1CAX4</accession>
<dbReference type="Proteomes" id="UP000002027">
    <property type="component" value="Chromosome 2"/>
</dbReference>
<evidence type="ECO:0000313" key="9">
    <source>
        <dbReference type="EMBL" id="ACZ39921.1"/>
    </source>
</evidence>
<feature type="transmembrane region" description="Helical" evidence="7">
    <location>
        <begin position="283"/>
        <end position="302"/>
    </location>
</feature>
<dbReference type="EMBL" id="CP001824">
    <property type="protein sequence ID" value="ACZ39921.1"/>
    <property type="molecule type" value="Genomic_DNA"/>
</dbReference>
<keyword evidence="3" id="KW-1003">Cell membrane</keyword>
<feature type="transmembrane region" description="Helical" evidence="7">
    <location>
        <begin position="309"/>
        <end position="328"/>
    </location>
</feature>
<dbReference type="RefSeq" id="WP_012872961.1">
    <property type="nucleotide sequence ID" value="NC_013524.1"/>
</dbReference>
<keyword evidence="10" id="KW-1185">Reference proteome</keyword>
<dbReference type="HOGENOM" id="CLU_034180_11_2_0"/>
<evidence type="ECO:0000313" key="10">
    <source>
        <dbReference type="Proteomes" id="UP000002027"/>
    </source>
</evidence>
<feature type="transmembrane region" description="Helical" evidence="7">
    <location>
        <begin position="244"/>
        <end position="263"/>
    </location>
</feature>
<dbReference type="PROSITE" id="PS50850">
    <property type="entry name" value="MFS"/>
    <property type="match status" value="1"/>
</dbReference>